<dbReference type="PANTHER" id="PTHR32141:SF179">
    <property type="entry name" value="F-BOX DOMAIN-CONTAINING PROTEIN"/>
    <property type="match status" value="1"/>
</dbReference>
<feature type="domain" description="FBD" evidence="1">
    <location>
        <begin position="410"/>
        <end position="445"/>
    </location>
</feature>
<dbReference type="Pfam" id="PF24758">
    <property type="entry name" value="LRR_At5g56370"/>
    <property type="match status" value="1"/>
</dbReference>
<comment type="caution">
    <text evidence="3">The sequence shown here is derived from an EMBL/GenBank/DDBJ whole genome shotgun (WGS) entry which is preliminary data.</text>
</comment>
<dbReference type="Gene3D" id="3.80.10.10">
    <property type="entry name" value="Ribonuclease Inhibitor"/>
    <property type="match status" value="1"/>
</dbReference>
<sequence length="449" mass="50660">MDGHRLQDPKVEHLDCRILAKSMAALVIDALLSEAIVIMEETMRFAKQMTAKRVSELHAMETDVPHAKRSRMDASILPQKAHVTPASIMDLPYSKRASDSEESQCQETQVDTRENDDAIDHISSLADDVLRKIISLLPTKDGARTQILATRWRPLWRTAPLNLDHRELAADGQAQIDTISKILEAHKGPGRRLSLPNLHLEHYPCPPVIVNVWLRSDALNNLQELEFGNGNFLREHVLPPPLPISAFRFSATLRAATISQCHLRRQPVQMNIFPQLRHLALNYVRISDVFLHSLIAHCPVLECLQLNRSTGFHCLRIKSPSLRSIGISCAELIIEDAPLLERLLQFDPHNGLHVSVISAPKLETLGCFSELGGPRSTLAFSTTVIKSIASSRNTNSWRRKKPILMRNLEIRLKTVVMKCYKGTKSQVNFATFFVLNAKMLEEMRFEGEI</sequence>
<accession>A0AAV5CNT1</accession>
<feature type="domain" description="F-box/LRR-repeat protein 15/At3g58940/PEG3-like LRR" evidence="2">
    <location>
        <begin position="211"/>
        <end position="388"/>
    </location>
</feature>
<evidence type="ECO:0000313" key="4">
    <source>
        <dbReference type="Proteomes" id="UP001054889"/>
    </source>
</evidence>
<evidence type="ECO:0000259" key="1">
    <source>
        <dbReference type="Pfam" id="PF08387"/>
    </source>
</evidence>
<keyword evidence="4" id="KW-1185">Reference proteome</keyword>
<dbReference type="InterPro" id="IPR055302">
    <property type="entry name" value="F-box_dom-containing"/>
</dbReference>
<dbReference type="InterPro" id="IPR036047">
    <property type="entry name" value="F-box-like_dom_sf"/>
</dbReference>
<organism evidence="3 4">
    <name type="scientific">Eleusine coracana subsp. coracana</name>
    <dbReference type="NCBI Taxonomy" id="191504"/>
    <lineage>
        <taxon>Eukaryota</taxon>
        <taxon>Viridiplantae</taxon>
        <taxon>Streptophyta</taxon>
        <taxon>Embryophyta</taxon>
        <taxon>Tracheophyta</taxon>
        <taxon>Spermatophyta</taxon>
        <taxon>Magnoliopsida</taxon>
        <taxon>Liliopsida</taxon>
        <taxon>Poales</taxon>
        <taxon>Poaceae</taxon>
        <taxon>PACMAD clade</taxon>
        <taxon>Chloridoideae</taxon>
        <taxon>Cynodonteae</taxon>
        <taxon>Eleusininae</taxon>
        <taxon>Eleusine</taxon>
    </lineage>
</organism>
<evidence type="ECO:0000259" key="2">
    <source>
        <dbReference type="Pfam" id="PF24758"/>
    </source>
</evidence>
<dbReference type="CDD" id="cd22160">
    <property type="entry name" value="F-box_AtFBL13-like"/>
    <property type="match status" value="1"/>
</dbReference>
<dbReference type="InterPro" id="IPR055411">
    <property type="entry name" value="LRR_FXL15/At3g58940/PEG3-like"/>
</dbReference>
<proteinExistence type="predicted"/>
<name>A0AAV5CNT1_ELECO</name>
<dbReference type="SUPFAM" id="SSF81383">
    <property type="entry name" value="F-box domain"/>
    <property type="match status" value="1"/>
</dbReference>
<protein>
    <recommendedName>
        <fullName evidence="5">FBD domain-containing protein</fullName>
    </recommendedName>
</protein>
<evidence type="ECO:0008006" key="5">
    <source>
        <dbReference type="Google" id="ProtNLM"/>
    </source>
</evidence>
<dbReference type="PANTHER" id="PTHR32141">
    <property type="match status" value="1"/>
</dbReference>
<dbReference type="Proteomes" id="UP001054889">
    <property type="component" value="Unassembled WGS sequence"/>
</dbReference>
<dbReference type="InterPro" id="IPR006566">
    <property type="entry name" value="FBD"/>
</dbReference>
<dbReference type="InterPro" id="IPR053781">
    <property type="entry name" value="F-box_AtFBL13-like"/>
</dbReference>
<dbReference type="EMBL" id="BQKI01000008">
    <property type="protein sequence ID" value="GJN00133.1"/>
    <property type="molecule type" value="Genomic_DNA"/>
</dbReference>
<dbReference type="Pfam" id="PF08387">
    <property type="entry name" value="FBD"/>
    <property type="match status" value="1"/>
</dbReference>
<evidence type="ECO:0000313" key="3">
    <source>
        <dbReference type="EMBL" id="GJN00133.1"/>
    </source>
</evidence>
<dbReference type="SUPFAM" id="SSF52047">
    <property type="entry name" value="RNI-like"/>
    <property type="match status" value="1"/>
</dbReference>
<gene>
    <name evidence="3" type="primary">ga17296</name>
    <name evidence="3" type="ORF">PR202_ga17296</name>
</gene>
<reference evidence="3" key="2">
    <citation type="submission" date="2021-12" db="EMBL/GenBank/DDBJ databases">
        <title>Resequencing data analysis of finger millet.</title>
        <authorList>
            <person name="Hatakeyama M."/>
            <person name="Aluri S."/>
            <person name="Balachadran M.T."/>
            <person name="Sivarajan S.R."/>
            <person name="Poveda L."/>
            <person name="Shimizu-Inatsugi R."/>
            <person name="Schlapbach R."/>
            <person name="Sreeman S.M."/>
            <person name="Shimizu K.K."/>
        </authorList>
    </citation>
    <scope>NUCLEOTIDE SEQUENCE</scope>
</reference>
<dbReference type="InterPro" id="IPR032675">
    <property type="entry name" value="LRR_dom_sf"/>
</dbReference>
<dbReference type="AlphaFoldDB" id="A0AAV5CNT1"/>
<reference evidence="3" key="1">
    <citation type="journal article" date="2018" name="DNA Res.">
        <title>Multiple hybrid de novo genome assembly of finger millet, an orphan allotetraploid crop.</title>
        <authorList>
            <person name="Hatakeyama M."/>
            <person name="Aluri S."/>
            <person name="Balachadran M.T."/>
            <person name="Sivarajan S.R."/>
            <person name="Patrignani A."/>
            <person name="Gruter S."/>
            <person name="Poveda L."/>
            <person name="Shimizu-Inatsugi R."/>
            <person name="Baeten J."/>
            <person name="Francoijs K.J."/>
            <person name="Nataraja K.N."/>
            <person name="Reddy Y.A.N."/>
            <person name="Phadnis S."/>
            <person name="Ravikumar R.L."/>
            <person name="Schlapbach R."/>
            <person name="Sreeman S.M."/>
            <person name="Shimizu K.K."/>
        </authorList>
    </citation>
    <scope>NUCLEOTIDE SEQUENCE</scope>
</reference>